<dbReference type="Proteomes" id="UP000298154">
    <property type="component" value="Unassembled WGS sequence"/>
</dbReference>
<dbReference type="EMBL" id="SOHK01000007">
    <property type="protein sequence ID" value="TFD67758.1"/>
    <property type="molecule type" value="Genomic_DNA"/>
</dbReference>
<reference evidence="1 2" key="1">
    <citation type="submission" date="2019-03" db="EMBL/GenBank/DDBJ databases">
        <title>Genomics of glacier-inhabiting Cryobacterium strains.</title>
        <authorList>
            <person name="Liu Q."/>
            <person name="Xin Y.-H."/>
        </authorList>
    </citation>
    <scope>NUCLEOTIDE SEQUENCE [LARGE SCALE GENOMIC DNA]</scope>
    <source>
        <strain evidence="1 2">Sr36</strain>
    </source>
</reference>
<sequence length="123" mass="13660">MMPDLDFAAATASVFRLHEAAFRLHLVSATQTDDLLEVVFQGYNAPGTLYGLRLRVPVTVGDDRWREVVTPPQLRAPLPVAANPPQSDDIEEWATIALVIRALELYDMESETNVPPRRTGFIG</sequence>
<protein>
    <submittedName>
        <fullName evidence="1">Uncharacterized protein</fullName>
    </submittedName>
</protein>
<evidence type="ECO:0000313" key="1">
    <source>
        <dbReference type="EMBL" id="TFD67758.1"/>
    </source>
</evidence>
<keyword evidence="2" id="KW-1185">Reference proteome</keyword>
<accession>A0A4R9APQ6</accession>
<name>A0A4R9APQ6_9MICO</name>
<comment type="caution">
    <text evidence="1">The sequence shown here is derived from an EMBL/GenBank/DDBJ whole genome shotgun (WGS) entry which is preliminary data.</text>
</comment>
<organism evidence="1 2">
    <name type="scientific">Cryobacterium ruanii</name>
    <dbReference type="NCBI Taxonomy" id="1259197"/>
    <lineage>
        <taxon>Bacteria</taxon>
        <taxon>Bacillati</taxon>
        <taxon>Actinomycetota</taxon>
        <taxon>Actinomycetes</taxon>
        <taxon>Micrococcales</taxon>
        <taxon>Microbacteriaceae</taxon>
        <taxon>Cryobacterium</taxon>
    </lineage>
</organism>
<evidence type="ECO:0000313" key="2">
    <source>
        <dbReference type="Proteomes" id="UP000298154"/>
    </source>
</evidence>
<dbReference type="RefSeq" id="WP_134554462.1">
    <property type="nucleotide sequence ID" value="NZ_SOHK01000007.1"/>
</dbReference>
<proteinExistence type="predicted"/>
<dbReference type="AlphaFoldDB" id="A0A4R9APQ6"/>
<gene>
    <name evidence="1" type="ORF">E3T47_03820</name>
</gene>